<gene>
    <name evidence="3" type="ORF">ElyMa_003607200</name>
</gene>
<keyword evidence="2" id="KW-1133">Transmembrane helix</keyword>
<evidence type="ECO:0000256" key="2">
    <source>
        <dbReference type="SAM" id="Phobius"/>
    </source>
</evidence>
<evidence type="ECO:0000313" key="3">
    <source>
        <dbReference type="EMBL" id="GFR63524.1"/>
    </source>
</evidence>
<dbReference type="EMBL" id="BMAT01007409">
    <property type="protein sequence ID" value="GFR63524.1"/>
    <property type="molecule type" value="Genomic_DNA"/>
</dbReference>
<name>A0AAV4ERB1_9GAST</name>
<feature type="region of interest" description="Disordered" evidence="1">
    <location>
        <begin position="1"/>
        <end position="20"/>
    </location>
</feature>
<sequence length="127" mass="13447">MKRKTWSSCSNGNAHWHTTGADGGWIEEEVAWHREGRNSSSESSTSQKQSPFVVVTVAAAAAAIAVDAAAIVVNVAVVFLDAVAVVAARAVDYDVGVKESLLIMMGGNVEEATQALNEYLLPFALKQ</sequence>
<reference evidence="3 4" key="1">
    <citation type="journal article" date="2021" name="Elife">
        <title>Chloroplast acquisition without the gene transfer in kleptoplastic sea slugs, Plakobranchus ocellatus.</title>
        <authorList>
            <person name="Maeda T."/>
            <person name="Takahashi S."/>
            <person name="Yoshida T."/>
            <person name="Shimamura S."/>
            <person name="Takaki Y."/>
            <person name="Nagai Y."/>
            <person name="Toyoda A."/>
            <person name="Suzuki Y."/>
            <person name="Arimoto A."/>
            <person name="Ishii H."/>
            <person name="Satoh N."/>
            <person name="Nishiyama T."/>
            <person name="Hasebe M."/>
            <person name="Maruyama T."/>
            <person name="Minagawa J."/>
            <person name="Obokata J."/>
            <person name="Shigenobu S."/>
        </authorList>
    </citation>
    <scope>NUCLEOTIDE SEQUENCE [LARGE SCALE GENOMIC DNA]</scope>
</reference>
<feature type="region of interest" description="Disordered" evidence="1">
    <location>
        <begin position="27"/>
        <end position="50"/>
    </location>
</feature>
<feature type="compositionally biased region" description="Polar residues" evidence="1">
    <location>
        <begin position="1"/>
        <end position="13"/>
    </location>
</feature>
<comment type="caution">
    <text evidence="3">The sequence shown here is derived from an EMBL/GenBank/DDBJ whole genome shotgun (WGS) entry which is preliminary data.</text>
</comment>
<evidence type="ECO:0000256" key="1">
    <source>
        <dbReference type="SAM" id="MobiDB-lite"/>
    </source>
</evidence>
<feature type="transmembrane region" description="Helical" evidence="2">
    <location>
        <begin position="52"/>
        <end position="80"/>
    </location>
</feature>
<keyword evidence="4" id="KW-1185">Reference proteome</keyword>
<keyword evidence="2" id="KW-0472">Membrane</keyword>
<feature type="compositionally biased region" description="Low complexity" evidence="1">
    <location>
        <begin position="39"/>
        <end position="50"/>
    </location>
</feature>
<accession>A0AAV4ERB1</accession>
<organism evidence="3 4">
    <name type="scientific">Elysia marginata</name>
    <dbReference type="NCBI Taxonomy" id="1093978"/>
    <lineage>
        <taxon>Eukaryota</taxon>
        <taxon>Metazoa</taxon>
        <taxon>Spiralia</taxon>
        <taxon>Lophotrochozoa</taxon>
        <taxon>Mollusca</taxon>
        <taxon>Gastropoda</taxon>
        <taxon>Heterobranchia</taxon>
        <taxon>Euthyneura</taxon>
        <taxon>Panpulmonata</taxon>
        <taxon>Sacoglossa</taxon>
        <taxon>Placobranchoidea</taxon>
        <taxon>Plakobranchidae</taxon>
        <taxon>Elysia</taxon>
    </lineage>
</organism>
<evidence type="ECO:0000313" key="4">
    <source>
        <dbReference type="Proteomes" id="UP000762676"/>
    </source>
</evidence>
<protein>
    <submittedName>
        <fullName evidence="3">Uncharacterized protein</fullName>
    </submittedName>
</protein>
<dbReference type="AlphaFoldDB" id="A0AAV4ERB1"/>
<dbReference type="Proteomes" id="UP000762676">
    <property type="component" value="Unassembled WGS sequence"/>
</dbReference>
<keyword evidence="2" id="KW-0812">Transmembrane</keyword>
<proteinExistence type="predicted"/>